<dbReference type="CTD" id="317671"/>
<keyword evidence="3" id="KW-0479">Metal-binding</keyword>
<dbReference type="AlphaFoldDB" id="A0A6P7IEL0"/>
<evidence type="ECO:0000313" key="11">
    <source>
        <dbReference type="RefSeq" id="XP_028261347.1"/>
    </source>
</evidence>
<keyword evidence="4" id="KW-0677">Repeat</keyword>
<keyword evidence="10" id="KW-1185">Reference proteome</keyword>
<evidence type="ECO:0000256" key="1">
    <source>
        <dbReference type="ARBA" id="ARBA00022553"/>
    </source>
</evidence>
<dbReference type="FunFam" id="2.102.10.10:FF:000009">
    <property type="entry name" value="Rieske Fe-S domain containing"/>
    <property type="match status" value="1"/>
</dbReference>
<accession>A0A6P7IEL0</accession>
<dbReference type="Pfam" id="PF22543">
    <property type="entry name" value="Rieske_4"/>
    <property type="match status" value="1"/>
</dbReference>
<proteinExistence type="predicted"/>
<keyword evidence="7" id="KW-0411">Iron-sulfur</keyword>
<evidence type="ECO:0000256" key="4">
    <source>
        <dbReference type="ARBA" id="ARBA00022737"/>
    </source>
</evidence>
<sequence>MEDKEQPAGGLHLVGKKDELIEAKQSFRTLEGRDLLIIYHQGAFYAMDSYCYHAGGMLQNGDIEDFDGRLCIICPKHKYKISLAEGEGLYKGTDPSQNPPGPKWYSKGVKQRVHTVTETNGEVYVKLAKEPSWIESDYYQGEKGKVERAKAEAAEKKSS</sequence>
<gene>
    <name evidence="11" type="primary">rfesd</name>
</gene>
<evidence type="ECO:0000256" key="3">
    <source>
        <dbReference type="ARBA" id="ARBA00022723"/>
    </source>
</evidence>
<dbReference type="SUPFAM" id="SSF50022">
    <property type="entry name" value="ISP domain"/>
    <property type="match status" value="1"/>
</dbReference>
<dbReference type="PANTHER" id="PTHR21496:SF18">
    <property type="entry name" value="RIESKE DOMAIN-CONTAINING PROTEIN"/>
    <property type="match status" value="1"/>
</dbReference>
<keyword evidence="2" id="KW-0001">2Fe-2S</keyword>
<evidence type="ECO:0000256" key="6">
    <source>
        <dbReference type="ARBA" id="ARBA00023004"/>
    </source>
</evidence>
<dbReference type="InterPro" id="IPR054716">
    <property type="entry name" value="Sol_Rieske_ferrdox_dom"/>
</dbReference>
<dbReference type="InterPro" id="IPR017941">
    <property type="entry name" value="Rieske_2Fe-2S"/>
</dbReference>
<reference evidence="11" key="1">
    <citation type="submission" date="2025-08" db="UniProtKB">
        <authorList>
            <consortium name="RefSeq"/>
        </authorList>
    </citation>
    <scope>IDENTIFICATION</scope>
</reference>
<dbReference type="Gene3D" id="2.102.10.10">
    <property type="entry name" value="Rieske [2Fe-2S] iron-sulphur domain"/>
    <property type="match status" value="1"/>
</dbReference>
<dbReference type="RefSeq" id="XP_028261347.1">
    <property type="nucleotide sequence ID" value="XM_028405546.1"/>
</dbReference>
<evidence type="ECO:0000256" key="7">
    <source>
        <dbReference type="ARBA" id="ARBA00023014"/>
    </source>
</evidence>
<dbReference type="CDD" id="cd03467">
    <property type="entry name" value="Rieske"/>
    <property type="match status" value="1"/>
</dbReference>
<evidence type="ECO:0000259" key="9">
    <source>
        <dbReference type="PROSITE" id="PS51296"/>
    </source>
</evidence>
<dbReference type="InterPro" id="IPR036922">
    <property type="entry name" value="Rieske_2Fe-2S_sf"/>
</dbReference>
<evidence type="ECO:0000313" key="10">
    <source>
        <dbReference type="Proteomes" id="UP000515145"/>
    </source>
</evidence>
<keyword evidence="6" id="KW-0408">Iron</keyword>
<evidence type="ECO:0000256" key="8">
    <source>
        <dbReference type="ARBA" id="ARBA00071952"/>
    </source>
</evidence>
<keyword evidence="5" id="KW-0007">Acetylation</keyword>
<dbReference type="PROSITE" id="PS51296">
    <property type="entry name" value="RIESKE"/>
    <property type="match status" value="1"/>
</dbReference>
<dbReference type="Proteomes" id="UP000515145">
    <property type="component" value="Chromosome 5"/>
</dbReference>
<dbReference type="PANTHER" id="PTHR21496">
    <property type="entry name" value="FERREDOXIN-RELATED"/>
    <property type="match status" value="1"/>
</dbReference>
<organism evidence="10 11">
    <name type="scientific">Parambassis ranga</name>
    <name type="common">Indian glassy fish</name>
    <dbReference type="NCBI Taxonomy" id="210632"/>
    <lineage>
        <taxon>Eukaryota</taxon>
        <taxon>Metazoa</taxon>
        <taxon>Chordata</taxon>
        <taxon>Craniata</taxon>
        <taxon>Vertebrata</taxon>
        <taxon>Euteleostomi</taxon>
        <taxon>Actinopterygii</taxon>
        <taxon>Neopterygii</taxon>
        <taxon>Teleostei</taxon>
        <taxon>Neoteleostei</taxon>
        <taxon>Acanthomorphata</taxon>
        <taxon>Ovalentaria</taxon>
        <taxon>Ambassidae</taxon>
        <taxon>Parambassis</taxon>
    </lineage>
</organism>
<keyword evidence="1" id="KW-0597">Phosphoprotein</keyword>
<protein>
    <recommendedName>
        <fullName evidence="8 9">Rieske domain-containing protein</fullName>
    </recommendedName>
</protein>
<feature type="domain" description="Rieske" evidence="9">
    <location>
        <begin position="11"/>
        <end position="125"/>
    </location>
</feature>
<evidence type="ECO:0000256" key="5">
    <source>
        <dbReference type="ARBA" id="ARBA00022990"/>
    </source>
</evidence>
<dbReference type="InParanoid" id="A0A6P7IEL0"/>
<name>A0A6P7IEL0_9TELE</name>
<dbReference type="GO" id="GO:0046872">
    <property type="term" value="F:metal ion binding"/>
    <property type="evidence" value="ECO:0007669"/>
    <property type="project" value="UniProtKB-KW"/>
</dbReference>
<dbReference type="GeneID" id="114435666"/>
<evidence type="ECO:0000256" key="2">
    <source>
        <dbReference type="ARBA" id="ARBA00022714"/>
    </source>
</evidence>
<dbReference type="GO" id="GO:0051537">
    <property type="term" value="F:2 iron, 2 sulfur cluster binding"/>
    <property type="evidence" value="ECO:0007669"/>
    <property type="project" value="UniProtKB-KW"/>
</dbReference>
<dbReference type="OrthoDB" id="426882at2759"/>